<protein>
    <recommendedName>
        <fullName evidence="4">TIGR04372 family glycosyltransferase</fullName>
    </recommendedName>
</protein>
<keyword evidence="1" id="KW-0472">Membrane</keyword>
<dbReference type="AlphaFoldDB" id="A0A1F4SQ98"/>
<keyword evidence="1" id="KW-0812">Transmembrane</keyword>
<dbReference type="InterPro" id="IPR030808">
    <property type="entry name" value="Glycosyl_04372"/>
</dbReference>
<proteinExistence type="predicted"/>
<gene>
    <name evidence="2" type="ORF">A2310_07685</name>
</gene>
<evidence type="ECO:0000313" key="2">
    <source>
        <dbReference type="EMBL" id="OGC22628.1"/>
    </source>
</evidence>
<evidence type="ECO:0008006" key="4">
    <source>
        <dbReference type="Google" id="ProtNLM"/>
    </source>
</evidence>
<dbReference type="NCBIfam" id="TIGR04372">
    <property type="entry name" value="glycosyl_04372"/>
    <property type="match status" value="1"/>
</dbReference>
<accession>A0A1F4SQ98</accession>
<dbReference type="STRING" id="1802579.A2310_07685"/>
<evidence type="ECO:0000256" key="1">
    <source>
        <dbReference type="SAM" id="Phobius"/>
    </source>
</evidence>
<feature type="transmembrane region" description="Helical" evidence="1">
    <location>
        <begin position="20"/>
        <end position="41"/>
    </location>
</feature>
<organism evidence="2 3">
    <name type="scientific">candidate division WOR-1 bacterium RIFOXYB2_FULL_37_13</name>
    <dbReference type="NCBI Taxonomy" id="1802579"/>
    <lineage>
        <taxon>Bacteria</taxon>
        <taxon>Bacillati</taxon>
        <taxon>Saganbacteria</taxon>
    </lineage>
</organism>
<sequence>MIINNKNKFYKIILKIAGFLRLKGLIIRLLAITLFSILFLLKKYRKIVFCPIVHHRIGHLAMNTDLFLRRLKNGYFPSKNIYIGVSNKFPANRQLMKMFKRYWHIIENDILRDVISIYPIRGSEFYYELPFDDNEYFEFNNIKPVLYFTQEEEKIGKKLLLNMGIGEKDWFVCFFARDKKYLTKDINNLYNKDWSCHDYRNSDINNYLKAAEYIVNKGGFALRMGSIVEKPLPKERHAKIIDYALDFRSDFMDVYLIAHCKYILSTNCGITNVAQLFNVPEAWANVAPIRFSPFLSSSRFILKKLWSQEKNRLLTYNEIIENYFNVMETKKYEDAEIKLIENTSDEILDLAIEMNDLVDGRLHYSEEDENRQKYFKSLFGEKRINCGFTARIGNEYLKKNKDLMEQKLIGQGDAM</sequence>
<dbReference type="Proteomes" id="UP000178417">
    <property type="component" value="Unassembled WGS sequence"/>
</dbReference>
<evidence type="ECO:0000313" key="3">
    <source>
        <dbReference type="Proteomes" id="UP000178417"/>
    </source>
</evidence>
<dbReference type="EMBL" id="MEUB01000027">
    <property type="protein sequence ID" value="OGC22628.1"/>
    <property type="molecule type" value="Genomic_DNA"/>
</dbReference>
<name>A0A1F4SQ98_UNCSA</name>
<reference evidence="2 3" key="1">
    <citation type="journal article" date="2016" name="Nat. Commun.">
        <title>Thousands of microbial genomes shed light on interconnected biogeochemical processes in an aquifer system.</title>
        <authorList>
            <person name="Anantharaman K."/>
            <person name="Brown C.T."/>
            <person name="Hug L.A."/>
            <person name="Sharon I."/>
            <person name="Castelle C.J."/>
            <person name="Probst A.J."/>
            <person name="Thomas B.C."/>
            <person name="Singh A."/>
            <person name="Wilkins M.J."/>
            <person name="Karaoz U."/>
            <person name="Brodie E.L."/>
            <person name="Williams K.H."/>
            <person name="Hubbard S.S."/>
            <person name="Banfield J.F."/>
        </authorList>
    </citation>
    <scope>NUCLEOTIDE SEQUENCE [LARGE SCALE GENOMIC DNA]</scope>
</reference>
<keyword evidence="1" id="KW-1133">Transmembrane helix</keyword>
<comment type="caution">
    <text evidence="2">The sequence shown here is derived from an EMBL/GenBank/DDBJ whole genome shotgun (WGS) entry which is preliminary data.</text>
</comment>